<proteinExistence type="predicted"/>
<evidence type="ECO:0000313" key="3">
    <source>
        <dbReference type="Proteomes" id="UP000468531"/>
    </source>
</evidence>
<comment type="caution">
    <text evidence="2">The sequence shown here is derived from an EMBL/GenBank/DDBJ whole genome shotgun (WGS) entry which is preliminary data.</text>
</comment>
<keyword evidence="1" id="KW-0812">Transmembrane</keyword>
<protein>
    <submittedName>
        <fullName evidence="2">Uncharacterized protein</fullName>
    </submittedName>
</protein>
<reference evidence="2 3" key="1">
    <citation type="journal article" date="2020" name="Arch. Microbiol.">
        <title>Bradyrhizobium uaiense sp. nov., a new highly efficient cowpea symbiont.</title>
        <authorList>
            <person name="Cabral Michel D."/>
            <person name="Azarias Guimaraes A."/>
            <person name="Martins da Costa E."/>
            <person name="Soares de Carvalho T."/>
            <person name="Balsanelli E."/>
            <person name="Willems A."/>
            <person name="Maltempi de Souza E."/>
            <person name="de Souza Moreira F.M."/>
        </authorList>
    </citation>
    <scope>NUCLEOTIDE SEQUENCE [LARGE SCALE GENOMIC DNA]</scope>
    <source>
        <strain evidence="2 3">UFLA 03-164</strain>
    </source>
</reference>
<name>A0A6P1BPV4_9BRAD</name>
<keyword evidence="3" id="KW-1185">Reference proteome</keyword>
<keyword evidence="1" id="KW-1133">Transmembrane helix</keyword>
<sequence length="59" mass="6557">MSDSLIRLLVQALFEAVCTKTGRGLWGLVGLRPHDLVSMFSGMIFWTVVGIFVYAKMHG</sequence>
<dbReference type="Proteomes" id="UP000468531">
    <property type="component" value="Unassembled WGS sequence"/>
</dbReference>
<accession>A0A6P1BPV4</accession>
<keyword evidence="1" id="KW-0472">Membrane</keyword>
<evidence type="ECO:0000313" key="2">
    <source>
        <dbReference type="EMBL" id="NEU99690.1"/>
    </source>
</evidence>
<dbReference type="RefSeq" id="WP_163159132.1">
    <property type="nucleotide sequence ID" value="NZ_VKHP01000141.1"/>
</dbReference>
<gene>
    <name evidence="2" type="ORF">FNJ47_28670</name>
</gene>
<evidence type="ECO:0000256" key="1">
    <source>
        <dbReference type="SAM" id="Phobius"/>
    </source>
</evidence>
<dbReference type="EMBL" id="VKHP01000141">
    <property type="protein sequence ID" value="NEU99690.1"/>
    <property type="molecule type" value="Genomic_DNA"/>
</dbReference>
<feature type="transmembrane region" description="Helical" evidence="1">
    <location>
        <begin position="36"/>
        <end position="55"/>
    </location>
</feature>
<dbReference type="AlphaFoldDB" id="A0A6P1BPV4"/>
<organism evidence="2 3">
    <name type="scientific">Bradyrhizobium uaiense</name>
    <dbReference type="NCBI Taxonomy" id="2594946"/>
    <lineage>
        <taxon>Bacteria</taxon>
        <taxon>Pseudomonadati</taxon>
        <taxon>Pseudomonadota</taxon>
        <taxon>Alphaproteobacteria</taxon>
        <taxon>Hyphomicrobiales</taxon>
        <taxon>Nitrobacteraceae</taxon>
        <taxon>Bradyrhizobium</taxon>
    </lineage>
</organism>